<evidence type="ECO:0000313" key="1">
    <source>
        <dbReference type="EMBL" id="ALR20712.1"/>
    </source>
</evidence>
<dbReference type="KEGG" id="sbd:ATN00_10790"/>
<dbReference type="STRING" id="1332080.ATN00_10790"/>
<reference evidence="1 2" key="1">
    <citation type="submission" date="2015-11" db="EMBL/GenBank/DDBJ databases">
        <title>A Two-component Flavoprotein Monooxygenase System MeaXY Responsible for para-Hydroxylation of 2-Methyl-6-ethylaniline and 2,6-Diethylaniline in Sphingobium baderi DE-13.</title>
        <authorList>
            <person name="Cheng M."/>
            <person name="Meng Q."/>
            <person name="Yang Y."/>
            <person name="Chu C."/>
            <person name="Yan X."/>
            <person name="He J."/>
            <person name="Li S."/>
        </authorList>
    </citation>
    <scope>NUCLEOTIDE SEQUENCE [LARGE SCALE GENOMIC DNA]</scope>
    <source>
        <strain evidence="1 2">DE-13</strain>
    </source>
</reference>
<dbReference type="Proteomes" id="UP000056968">
    <property type="component" value="Chromosome"/>
</dbReference>
<dbReference type="AlphaFoldDB" id="A0A0S3EZ47"/>
<gene>
    <name evidence="1" type="ORF">ATN00_10790</name>
</gene>
<dbReference type="Pfam" id="PF13801">
    <property type="entry name" value="Metal_resist"/>
    <property type="match status" value="1"/>
</dbReference>
<dbReference type="OrthoDB" id="7450844at2"/>
<accession>A0A0S3EZ47</accession>
<dbReference type="Gene3D" id="1.20.120.1490">
    <property type="match status" value="1"/>
</dbReference>
<dbReference type="RefSeq" id="WP_062064583.1">
    <property type="nucleotide sequence ID" value="NZ_CP013264.1"/>
</dbReference>
<name>A0A0S3EZ47_9SPHN</name>
<keyword evidence="2" id="KW-1185">Reference proteome</keyword>
<proteinExistence type="predicted"/>
<sequence length="146" mass="15693">MSAVRLILISLLVAFLAALAGVLAGRALTKPAPASETVLHALLYDELALDAGQKARLDALNRAFAARKTALEREMKADNVALAEAIRRDKAYGPAVSGAVDRIHHVMGTLQKETIEHVFAMRAILKPDQVARYDAAVERALTSPAR</sequence>
<dbReference type="EMBL" id="CP013264">
    <property type="protein sequence ID" value="ALR20712.1"/>
    <property type="molecule type" value="Genomic_DNA"/>
</dbReference>
<organism evidence="1 2">
    <name type="scientific">Sphingobium baderi</name>
    <dbReference type="NCBI Taxonomy" id="1332080"/>
    <lineage>
        <taxon>Bacteria</taxon>
        <taxon>Pseudomonadati</taxon>
        <taxon>Pseudomonadota</taxon>
        <taxon>Alphaproteobacteria</taxon>
        <taxon>Sphingomonadales</taxon>
        <taxon>Sphingomonadaceae</taxon>
        <taxon>Sphingobium</taxon>
    </lineage>
</organism>
<protein>
    <submittedName>
        <fullName evidence="1">Heavy metal resistance protein</fullName>
    </submittedName>
</protein>
<dbReference type="InterPro" id="IPR025961">
    <property type="entry name" value="Metal_resist"/>
</dbReference>
<evidence type="ECO:0000313" key="2">
    <source>
        <dbReference type="Proteomes" id="UP000056968"/>
    </source>
</evidence>